<keyword evidence="8 9" id="KW-0961">Cell wall biogenesis/degradation</keyword>
<evidence type="ECO:0000256" key="6">
    <source>
        <dbReference type="ARBA" id="ARBA00022960"/>
    </source>
</evidence>
<keyword evidence="13" id="KW-1185">Reference proteome</keyword>
<gene>
    <name evidence="12" type="ORF">KKC1_13910</name>
</gene>
<dbReference type="InterPro" id="IPR036366">
    <property type="entry name" value="PGBDSf"/>
</dbReference>
<keyword evidence="7 9" id="KW-0573">Peptidoglycan synthesis</keyword>
<feature type="domain" description="L,D-TPase catalytic" evidence="11">
    <location>
        <begin position="138"/>
        <end position="247"/>
    </location>
</feature>
<keyword evidence="6 9" id="KW-0133">Cell shape</keyword>
<feature type="active site" description="Nucleophile" evidence="9">
    <location>
        <position position="223"/>
    </location>
</feature>
<dbReference type="GO" id="GO:0008360">
    <property type="term" value="P:regulation of cell shape"/>
    <property type="evidence" value="ECO:0007669"/>
    <property type="project" value="UniProtKB-UniRule"/>
</dbReference>
<proteinExistence type="inferred from homology"/>
<dbReference type="PROSITE" id="PS52029">
    <property type="entry name" value="LD_TPASE"/>
    <property type="match status" value="1"/>
</dbReference>
<feature type="active site" description="Proton donor/acceptor" evidence="9">
    <location>
        <position position="207"/>
    </location>
</feature>
<dbReference type="SUPFAM" id="SSF47090">
    <property type="entry name" value="PGBD-like"/>
    <property type="match status" value="2"/>
</dbReference>
<dbReference type="GO" id="GO:0005576">
    <property type="term" value="C:extracellular region"/>
    <property type="evidence" value="ECO:0007669"/>
    <property type="project" value="TreeGrafter"/>
</dbReference>
<dbReference type="Gene3D" id="2.40.440.10">
    <property type="entry name" value="L,D-transpeptidase catalytic domain-like"/>
    <property type="match status" value="1"/>
</dbReference>
<evidence type="ECO:0000256" key="10">
    <source>
        <dbReference type="SAM" id="Phobius"/>
    </source>
</evidence>
<keyword evidence="10" id="KW-0472">Membrane</keyword>
<comment type="caution">
    <text evidence="12">The sequence shown here is derived from an EMBL/GenBank/DDBJ whole genome shotgun (WGS) entry which is preliminary data.</text>
</comment>
<keyword evidence="10" id="KW-0812">Transmembrane</keyword>
<dbReference type="InterPro" id="IPR036365">
    <property type="entry name" value="PGBD-like_sf"/>
</dbReference>
<evidence type="ECO:0000256" key="8">
    <source>
        <dbReference type="ARBA" id="ARBA00023316"/>
    </source>
</evidence>
<evidence type="ECO:0000259" key="11">
    <source>
        <dbReference type="PROSITE" id="PS52029"/>
    </source>
</evidence>
<organism evidence="12 13">
    <name type="scientific">Calderihabitans maritimus</name>
    <dbReference type="NCBI Taxonomy" id="1246530"/>
    <lineage>
        <taxon>Bacteria</taxon>
        <taxon>Bacillati</taxon>
        <taxon>Bacillota</taxon>
        <taxon>Clostridia</taxon>
        <taxon>Neomoorellales</taxon>
        <taxon>Calderihabitantaceae</taxon>
        <taxon>Calderihabitans</taxon>
    </lineage>
</organism>
<protein>
    <submittedName>
        <fullName evidence="12">ErfK/YbiS/YcfS/YnhG family protein</fullName>
    </submittedName>
</protein>
<dbReference type="GO" id="GO:0018104">
    <property type="term" value="P:peptidoglycan-protein cross-linking"/>
    <property type="evidence" value="ECO:0007669"/>
    <property type="project" value="TreeGrafter"/>
</dbReference>
<comment type="pathway">
    <text evidence="1 9">Cell wall biogenesis; peptidoglycan biosynthesis.</text>
</comment>
<dbReference type="AlphaFoldDB" id="A0A1Z5HRS6"/>
<dbReference type="PANTHER" id="PTHR30582:SF24">
    <property type="entry name" value="L,D-TRANSPEPTIDASE ERFK_SRFK-RELATED"/>
    <property type="match status" value="1"/>
</dbReference>
<evidence type="ECO:0000256" key="3">
    <source>
        <dbReference type="ARBA" id="ARBA00022676"/>
    </source>
</evidence>
<keyword evidence="3" id="KW-0328">Glycosyltransferase</keyword>
<reference evidence="13" key="1">
    <citation type="journal article" date="2017" name="Appl. Environ. Microbiol.">
        <title>Genomic analysis of Calderihabitans maritimus KKC1, a thermophilic hydrogenogenic carboxydotrophic bacterium isolated from marine sediment.</title>
        <authorList>
            <person name="Omae K."/>
            <person name="Yoneda Y."/>
            <person name="Fukuyama Y."/>
            <person name="Yoshida T."/>
            <person name="Sako Y."/>
        </authorList>
    </citation>
    <scope>NUCLEOTIDE SEQUENCE [LARGE SCALE GENOMIC DNA]</scope>
    <source>
        <strain evidence="13">KKC1</strain>
    </source>
</reference>
<evidence type="ECO:0000256" key="9">
    <source>
        <dbReference type="PROSITE-ProRule" id="PRU01373"/>
    </source>
</evidence>
<accession>A0A1Z5HRS6</accession>
<keyword evidence="5" id="KW-0378">Hydrolase</keyword>
<evidence type="ECO:0000313" key="12">
    <source>
        <dbReference type="EMBL" id="GAW92233.1"/>
    </source>
</evidence>
<dbReference type="CDD" id="cd16913">
    <property type="entry name" value="YkuD_like"/>
    <property type="match status" value="1"/>
</dbReference>
<dbReference type="GO" id="GO:0071972">
    <property type="term" value="F:peptidoglycan L,D-transpeptidase activity"/>
    <property type="evidence" value="ECO:0007669"/>
    <property type="project" value="TreeGrafter"/>
</dbReference>
<dbReference type="EMBL" id="BDGJ01000063">
    <property type="protein sequence ID" value="GAW92233.1"/>
    <property type="molecule type" value="Genomic_DNA"/>
</dbReference>
<dbReference type="PANTHER" id="PTHR30582">
    <property type="entry name" value="L,D-TRANSPEPTIDASE"/>
    <property type="match status" value="1"/>
</dbReference>
<feature type="transmembrane region" description="Helical" evidence="10">
    <location>
        <begin position="9"/>
        <end position="28"/>
    </location>
</feature>
<evidence type="ECO:0000256" key="7">
    <source>
        <dbReference type="ARBA" id="ARBA00022984"/>
    </source>
</evidence>
<dbReference type="Pfam" id="PF03734">
    <property type="entry name" value="YkuD"/>
    <property type="match status" value="1"/>
</dbReference>
<dbReference type="Proteomes" id="UP000197032">
    <property type="component" value="Unassembled WGS sequence"/>
</dbReference>
<dbReference type="InterPro" id="IPR005490">
    <property type="entry name" value="LD_TPept_cat_dom"/>
</dbReference>
<dbReference type="Gene3D" id="1.10.101.10">
    <property type="entry name" value="PGBD-like superfamily/PGBD"/>
    <property type="match status" value="2"/>
</dbReference>
<dbReference type="GO" id="GO:0016757">
    <property type="term" value="F:glycosyltransferase activity"/>
    <property type="evidence" value="ECO:0007669"/>
    <property type="project" value="UniProtKB-KW"/>
</dbReference>
<comment type="similarity">
    <text evidence="2">Belongs to the YkuD family.</text>
</comment>
<dbReference type="InterPro" id="IPR038063">
    <property type="entry name" value="Transpep_catalytic_dom"/>
</dbReference>
<evidence type="ECO:0000256" key="5">
    <source>
        <dbReference type="ARBA" id="ARBA00022801"/>
    </source>
</evidence>
<evidence type="ECO:0000256" key="1">
    <source>
        <dbReference type="ARBA" id="ARBA00004752"/>
    </source>
</evidence>
<dbReference type="InterPro" id="IPR050979">
    <property type="entry name" value="LD-transpeptidase"/>
</dbReference>
<evidence type="ECO:0000256" key="4">
    <source>
        <dbReference type="ARBA" id="ARBA00022679"/>
    </source>
</evidence>
<dbReference type="SUPFAM" id="SSF141523">
    <property type="entry name" value="L,D-transpeptidase catalytic domain-like"/>
    <property type="match status" value="1"/>
</dbReference>
<sequence>MISLPSQGYIRKAILFYILFSISILYGIDTSMASSSYTFPLGAFGGCDDTNRKLYLTRPYLSGSDVEELQERLHQLNFDPGPIDGIYGPQTEAAVKKFQVTHGFAPDGIVDDTIWKLLGKGFERPTTTKQLNAPEGIIHLVIDTNNKTLTVYANNKPLKTYPVAVGRTETPTPVGEWKIISKSSDWGGGFGTRWMGLNVPWGIYGIHGTNKPWSIGQRASHGCIRMFNRDVEELFNWVSVGTPVKITGQPQLPAGIKRRVLQPKSVGPDVVQVQMKLKEHGFYLGMADGRFGRMTETAVRYFQIFNNLEPDGKINQDDYQQLGL</sequence>
<keyword evidence="4" id="KW-0808">Transferase</keyword>
<dbReference type="InterPro" id="IPR002477">
    <property type="entry name" value="Peptidoglycan-bd-like"/>
</dbReference>
<evidence type="ECO:0000256" key="2">
    <source>
        <dbReference type="ARBA" id="ARBA00005992"/>
    </source>
</evidence>
<dbReference type="UniPathway" id="UPA00219"/>
<dbReference type="GO" id="GO:0071555">
    <property type="term" value="P:cell wall organization"/>
    <property type="evidence" value="ECO:0007669"/>
    <property type="project" value="UniProtKB-UniRule"/>
</dbReference>
<evidence type="ECO:0000313" key="13">
    <source>
        <dbReference type="Proteomes" id="UP000197032"/>
    </source>
</evidence>
<name>A0A1Z5HRS6_9FIRM</name>
<keyword evidence="10" id="KW-1133">Transmembrane helix</keyword>
<dbReference type="Pfam" id="PF01471">
    <property type="entry name" value="PG_binding_1"/>
    <property type="match status" value="2"/>
</dbReference>